<keyword evidence="10" id="KW-1185">Reference proteome</keyword>
<dbReference type="GO" id="GO:0005634">
    <property type="term" value="C:nucleus"/>
    <property type="evidence" value="ECO:0007669"/>
    <property type="project" value="TreeGrafter"/>
</dbReference>
<evidence type="ECO:0000256" key="2">
    <source>
        <dbReference type="ARBA" id="ARBA00022737"/>
    </source>
</evidence>
<keyword evidence="3 5" id="KW-0647">Proteasome</keyword>
<dbReference type="OrthoDB" id="10252509at2759"/>
<evidence type="ECO:0000256" key="3">
    <source>
        <dbReference type="ARBA" id="ARBA00022942"/>
    </source>
</evidence>
<dbReference type="EMBL" id="MU254240">
    <property type="protein sequence ID" value="KAG9241268.1"/>
    <property type="molecule type" value="Genomic_DNA"/>
</dbReference>
<feature type="compositionally biased region" description="Acidic residues" evidence="6">
    <location>
        <begin position="47"/>
        <end position="56"/>
    </location>
</feature>
<dbReference type="Pfam" id="PF18051">
    <property type="entry name" value="RPN1_C"/>
    <property type="match status" value="1"/>
</dbReference>
<dbReference type="Gene3D" id="1.25.10.10">
    <property type="entry name" value="Leucine-rich Repeat Variant"/>
    <property type="match status" value="1"/>
</dbReference>
<dbReference type="GO" id="GO:0030234">
    <property type="term" value="F:enzyme regulator activity"/>
    <property type="evidence" value="ECO:0007669"/>
    <property type="project" value="UniProtKB-UniRule"/>
</dbReference>
<evidence type="ECO:0000259" key="7">
    <source>
        <dbReference type="Pfam" id="PF17781"/>
    </source>
</evidence>
<name>A0A9P7YWF9_9HELO</name>
<dbReference type="AlphaFoldDB" id="A0A9P7YWF9"/>
<dbReference type="Pfam" id="PF01851">
    <property type="entry name" value="PC_rep"/>
    <property type="match status" value="2"/>
</dbReference>
<evidence type="ECO:0000313" key="10">
    <source>
        <dbReference type="Proteomes" id="UP000887226"/>
    </source>
</evidence>
<organism evidence="9 10">
    <name type="scientific">Calycina marina</name>
    <dbReference type="NCBI Taxonomy" id="1763456"/>
    <lineage>
        <taxon>Eukaryota</taxon>
        <taxon>Fungi</taxon>
        <taxon>Dikarya</taxon>
        <taxon>Ascomycota</taxon>
        <taxon>Pezizomycotina</taxon>
        <taxon>Leotiomycetes</taxon>
        <taxon>Helotiales</taxon>
        <taxon>Pezizellaceae</taxon>
        <taxon>Calycina</taxon>
    </lineage>
</organism>
<reference evidence="9" key="1">
    <citation type="journal article" date="2021" name="IMA Fungus">
        <title>Genomic characterization of three marine fungi, including Emericellopsis atlantica sp. nov. with signatures of a generalist lifestyle and marine biomass degradation.</title>
        <authorList>
            <person name="Hagestad O.C."/>
            <person name="Hou L."/>
            <person name="Andersen J.H."/>
            <person name="Hansen E.H."/>
            <person name="Altermark B."/>
            <person name="Li C."/>
            <person name="Kuhnert E."/>
            <person name="Cox R.J."/>
            <person name="Crous P.W."/>
            <person name="Spatafora J.W."/>
            <person name="Lail K."/>
            <person name="Amirebrahimi M."/>
            <person name="Lipzen A."/>
            <person name="Pangilinan J."/>
            <person name="Andreopoulos W."/>
            <person name="Hayes R.D."/>
            <person name="Ng V."/>
            <person name="Grigoriev I.V."/>
            <person name="Jackson S.A."/>
            <person name="Sutton T.D.S."/>
            <person name="Dobson A.D.W."/>
            <person name="Rama T."/>
        </authorList>
    </citation>
    <scope>NUCLEOTIDE SEQUENCE</scope>
    <source>
        <strain evidence="9">TRa3180A</strain>
    </source>
</reference>
<feature type="region of interest" description="Disordered" evidence="6">
    <location>
        <begin position="1"/>
        <end position="57"/>
    </location>
</feature>
<dbReference type="PANTHER" id="PTHR10943">
    <property type="entry name" value="26S PROTEASOME NON-ATPASE REGULATORY SUBUNIT"/>
    <property type="match status" value="1"/>
</dbReference>
<accession>A0A9P7YWF9</accession>
<evidence type="ECO:0000256" key="4">
    <source>
        <dbReference type="ARBA" id="ARBA00057191"/>
    </source>
</evidence>
<dbReference type="GO" id="GO:0042176">
    <property type="term" value="P:regulation of protein catabolic process"/>
    <property type="evidence" value="ECO:0007669"/>
    <property type="project" value="InterPro"/>
</dbReference>
<evidence type="ECO:0000313" key="9">
    <source>
        <dbReference type="EMBL" id="KAG9241268.1"/>
    </source>
</evidence>
<evidence type="ECO:0000256" key="1">
    <source>
        <dbReference type="ARBA" id="ARBA00005460"/>
    </source>
</evidence>
<protein>
    <recommendedName>
        <fullName evidence="5">26S proteasome regulatory subunit RPN1</fullName>
    </recommendedName>
</protein>
<dbReference type="FunFam" id="1.25.10.10:FF:000026">
    <property type="entry name" value="26S proteasome non-ATPase regulatory subunit 2"/>
    <property type="match status" value="1"/>
</dbReference>
<dbReference type="Proteomes" id="UP000887226">
    <property type="component" value="Unassembled WGS sequence"/>
</dbReference>
<proteinExistence type="inferred from homology"/>
<dbReference type="GO" id="GO:0043161">
    <property type="term" value="P:proteasome-mediated ubiquitin-dependent protein catabolic process"/>
    <property type="evidence" value="ECO:0007669"/>
    <property type="project" value="TreeGrafter"/>
</dbReference>
<keyword evidence="2" id="KW-0677">Repeat</keyword>
<comment type="function">
    <text evidence="4 5">Acts as a regulatory subunit of the 26 proteasome which is involved in the ATP-dependent degradation of ubiquitinated proteins.</text>
</comment>
<dbReference type="SUPFAM" id="SSF48371">
    <property type="entry name" value="ARM repeat"/>
    <property type="match status" value="1"/>
</dbReference>
<evidence type="ECO:0000259" key="8">
    <source>
        <dbReference type="Pfam" id="PF18051"/>
    </source>
</evidence>
<dbReference type="GO" id="GO:0008540">
    <property type="term" value="C:proteasome regulatory particle, base subcomplex"/>
    <property type="evidence" value="ECO:0007669"/>
    <property type="project" value="UniProtKB-UniRule"/>
</dbReference>
<feature type="compositionally biased region" description="Basic and acidic residues" evidence="6">
    <location>
        <begin position="1"/>
        <end position="46"/>
    </location>
</feature>
<dbReference type="InterPro" id="IPR011989">
    <property type="entry name" value="ARM-like"/>
</dbReference>
<dbReference type="InterPro" id="IPR016024">
    <property type="entry name" value="ARM-type_fold"/>
</dbReference>
<dbReference type="GO" id="GO:0034515">
    <property type="term" value="C:proteasome storage granule"/>
    <property type="evidence" value="ECO:0007669"/>
    <property type="project" value="TreeGrafter"/>
</dbReference>
<evidence type="ECO:0000256" key="6">
    <source>
        <dbReference type="SAM" id="MobiDB-lite"/>
    </source>
</evidence>
<gene>
    <name evidence="9" type="ORF">BJ878DRAFT_521556</name>
</gene>
<evidence type="ECO:0000256" key="5">
    <source>
        <dbReference type="PIRNR" id="PIRNR015965"/>
    </source>
</evidence>
<dbReference type="PIRSF" id="PIRSF015965">
    <property type="entry name" value="26S_Psome_Rpn1"/>
    <property type="match status" value="1"/>
</dbReference>
<dbReference type="PANTHER" id="PTHR10943:SF1">
    <property type="entry name" value="26S PROTEASOME NON-ATPASE REGULATORY SUBUNIT 2"/>
    <property type="match status" value="1"/>
</dbReference>
<comment type="similarity">
    <text evidence="1 5">Belongs to the proteasome subunit S2 family.</text>
</comment>
<dbReference type="InterPro" id="IPR016643">
    <property type="entry name" value="26S_Psome_Rpn1"/>
</dbReference>
<dbReference type="InterPro" id="IPR040892">
    <property type="entry name" value="RPN1_N"/>
</dbReference>
<feature type="domain" description="26S proteasome non-ATPase regulatory subunit RPN1 C-terminal" evidence="8">
    <location>
        <begin position="848"/>
        <end position="901"/>
    </location>
</feature>
<feature type="domain" description="RPN1 N-terminal" evidence="7">
    <location>
        <begin position="63"/>
        <end position="362"/>
    </location>
</feature>
<dbReference type="InterPro" id="IPR041433">
    <property type="entry name" value="RPN1_C"/>
</dbReference>
<dbReference type="InterPro" id="IPR002015">
    <property type="entry name" value="Proteasome/cyclosome_rpt"/>
</dbReference>
<dbReference type="Pfam" id="PF17781">
    <property type="entry name" value="RPN1_RPN2_N"/>
    <property type="match status" value="1"/>
</dbReference>
<comment type="caution">
    <text evidence="9">The sequence shown here is derived from an EMBL/GenBank/DDBJ whole genome shotgun (WGS) entry which is preliminary data.</text>
</comment>
<sequence length="906" mass="100454">MAQDGETPKIVDKGKGKAVDGEPSKPEEVKRDKDGKPIVNGKKEDAPVGEDLSEEDQQLKSELDMLVERLTESDETLYKSALEAIKDSIKTSTSSMTAVPKPLKFLRPHYVPMGKLYEEWPAGDNKTSLADVLSVIAMTFSDEERQDTLKYRLLAPTSDIGSWGHEYTRHLALELGEVYTRRLTADEPYQDLIDLALVLVPLYLKSNAEADAVDLMSELEIIEEIPKFLDKDTYPRVCLYMVSMVNLLTYPEDQQFLRTAHDIYKQYEQLSHAIVLAIRLNDIELIMKDFNSTSDVALKKQMAFLIARQQIVLDLPTETQEEQEIAECLNNTKLPEHFKALAKELNILDPKTTEDIYKSHLESSRAAGLTNLDSARHNLSAGFVNAFVNAGFGEDKMMMAEGDEKSWVWKTKDEGMMSTTASLGTLMLWDVETGLDKTDKFTYSTEDPILAGAMLAIGIMSSGVRIDSDPALALLGDEDRLNHKSPMVRIASIMGLGLAYAGSNKEQLLELLLPIVTDTSIDMEISAMAALSLGLIFVGSSNSDISEAIVTTFLDDDRAGQLKDKWTRFMALGLGLLFFGQQEEVDVILETLKAIDHPMSKPTSVLAEICAWAGTGTVLKLQELLHICNDHIEDTDEKKGDELLQAYAVIGLGLVAMGEEVGQEMVLRQFGHLMHYGEANIRKAVPLAMGLLSPSNPQMKVYDTLSRYSHDNDNDVAINAIFAMGLLGAGTNNARLAQLLRQLATYYARDQDSLFMVRIAQALLHMGKGTLSINPFHTDRQVLSRVSTAGLLAVLVAMIDAKQFITDKSHYLLYYLVTAMHPRFLVTLDEDLKPLTVNVRVGQAVDVVGQAGRPKTITGWQTQSTPVLLAYGERAELEDEQYISLSSNLEGLVILRKNPDWDSGKS</sequence>